<name>A0A4Z2EFW0_9TELE</name>
<feature type="region of interest" description="Disordered" evidence="1">
    <location>
        <begin position="132"/>
        <end position="173"/>
    </location>
</feature>
<keyword evidence="3" id="KW-1185">Reference proteome</keyword>
<accession>A0A4Z2EFW0</accession>
<comment type="caution">
    <text evidence="2">The sequence shown here is derived from an EMBL/GenBank/DDBJ whole genome shotgun (WGS) entry which is preliminary data.</text>
</comment>
<evidence type="ECO:0000256" key="1">
    <source>
        <dbReference type="SAM" id="MobiDB-lite"/>
    </source>
</evidence>
<evidence type="ECO:0000313" key="3">
    <source>
        <dbReference type="Proteomes" id="UP000314294"/>
    </source>
</evidence>
<proteinExistence type="predicted"/>
<organism evidence="2 3">
    <name type="scientific">Liparis tanakae</name>
    <name type="common">Tanaka's snailfish</name>
    <dbReference type="NCBI Taxonomy" id="230148"/>
    <lineage>
        <taxon>Eukaryota</taxon>
        <taxon>Metazoa</taxon>
        <taxon>Chordata</taxon>
        <taxon>Craniata</taxon>
        <taxon>Vertebrata</taxon>
        <taxon>Euteleostomi</taxon>
        <taxon>Actinopterygii</taxon>
        <taxon>Neopterygii</taxon>
        <taxon>Teleostei</taxon>
        <taxon>Neoteleostei</taxon>
        <taxon>Acanthomorphata</taxon>
        <taxon>Eupercaria</taxon>
        <taxon>Perciformes</taxon>
        <taxon>Cottioidei</taxon>
        <taxon>Cottales</taxon>
        <taxon>Liparidae</taxon>
        <taxon>Liparis</taxon>
    </lineage>
</organism>
<evidence type="ECO:0000313" key="2">
    <source>
        <dbReference type="EMBL" id="TNN27766.1"/>
    </source>
</evidence>
<sequence length="173" mass="18554">MDAAWWDEKATMADTPSIPGPAFRDIRSTPSAIPRSTWEQTRTQTEHLFTEWFHRLAAPRGRRYLQEFLLLGDGRQVSDTEVPLLRAAADAEAAAGLHHVTVQQPDGFVGRGGRVVFGVGEAAILPAEVHHEPELPEGPHGAEQGDEQVLVGVPGDLADEDLAAGSGGGPVPR</sequence>
<protein>
    <submittedName>
        <fullName evidence="2">Uncharacterized protein</fullName>
    </submittedName>
</protein>
<dbReference type="EMBL" id="SRLO01007767">
    <property type="protein sequence ID" value="TNN27766.1"/>
    <property type="molecule type" value="Genomic_DNA"/>
</dbReference>
<dbReference type="Proteomes" id="UP000314294">
    <property type="component" value="Unassembled WGS sequence"/>
</dbReference>
<gene>
    <name evidence="2" type="ORF">EYF80_062087</name>
</gene>
<dbReference type="AlphaFoldDB" id="A0A4Z2EFW0"/>
<reference evidence="2 3" key="1">
    <citation type="submission" date="2019-03" db="EMBL/GenBank/DDBJ databases">
        <title>First draft genome of Liparis tanakae, snailfish: a comprehensive survey of snailfish specific genes.</title>
        <authorList>
            <person name="Kim W."/>
            <person name="Song I."/>
            <person name="Jeong J.-H."/>
            <person name="Kim D."/>
            <person name="Kim S."/>
            <person name="Ryu S."/>
            <person name="Song J.Y."/>
            <person name="Lee S.K."/>
        </authorList>
    </citation>
    <scope>NUCLEOTIDE SEQUENCE [LARGE SCALE GENOMIC DNA]</scope>
    <source>
        <tissue evidence="2">Muscle</tissue>
    </source>
</reference>